<dbReference type="GO" id="GO:0004622">
    <property type="term" value="F:phosphatidylcholine lysophospholipase activity"/>
    <property type="evidence" value="ECO:0007669"/>
    <property type="project" value="TreeGrafter"/>
</dbReference>
<dbReference type="GO" id="GO:0052651">
    <property type="term" value="P:monoacylglycerol catabolic process"/>
    <property type="evidence" value="ECO:0007669"/>
    <property type="project" value="TreeGrafter"/>
</dbReference>
<reference evidence="4" key="1">
    <citation type="submission" date="2025-08" db="UniProtKB">
        <authorList>
            <consortium name="Ensembl"/>
        </authorList>
    </citation>
    <scope>IDENTIFICATION</scope>
</reference>
<dbReference type="Proteomes" id="UP000594220">
    <property type="component" value="Unplaced"/>
</dbReference>
<feature type="compositionally biased region" description="Basic and acidic residues" evidence="1">
    <location>
        <begin position="475"/>
        <end position="486"/>
    </location>
</feature>
<dbReference type="GeneTree" id="ENSGT00940000165086"/>
<feature type="compositionally biased region" description="Gly residues" evidence="1">
    <location>
        <begin position="1"/>
        <end position="13"/>
    </location>
</feature>
<feature type="region of interest" description="Disordered" evidence="1">
    <location>
        <begin position="1"/>
        <end position="59"/>
    </location>
</feature>
<dbReference type="PANTHER" id="PTHR12277">
    <property type="entry name" value="ALPHA/BETA HYDROLASE DOMAIN-CONTAINING PROTEIN"/>
    <property type="match status" value="1"/>
</dbReference>
<dbReference type="Ensembl" id="ENSCPRT00005031432.1">
    <property type="protein sequence ID" value="ENSCPRP00005026908.1"/>
    <property type="gene ID" value="ENSCPRG00005018643.1"/>
</dbReference>
<organism evidence="4 5">
    <name type="scientific">Crocodylus porosus</name>
    <name type="common">Saltwater crocodile</name>
    <name type="synonym">Estuarine crocodile</name>
    <dbReference type="NCBI Taxonomy" id="8502"/>
    <lineage>
        <taxon>Eukaryota</taxon>
        <taxon>Metazoa</taxon>
        <taxon>Chordata</taxon>
        <taxon>Craniata</taxon>
        <taxon>Vertebrata</taxon>
        <taxon>Euteleostomi</taxon>
        <taxon>Archelosauria</taxon>
        <taxon>Archosauria</taxon>
        <taxon>Crocodylia</taxon>
        <taxon>Longirostres</taxon>
        <taxon>Crocodylidae</taxon>
        <taxon>Crocodylus</taxon>
    </lineage>
</organism>
<dbReference type="SUPFAM" id="SSF53474">
    <property type="entry name" value="alpha/beta-Hydrolases"/>
    <property type="match status" value="1"/>
</dbReference>
<dbReference type="InterPro" id="IPR000073">
    <property type="entry name" value="AB_hydrolase_1"/>
</dbReference>
<feature type="domain" description="AB hydrolase-1" evidence="3">
    <location>
        <begin position="171"/>
        <end position="277"/>
    </location>
</feature>
<proteinExistence type="predicted"/>
<protein>
    <submittedName>
        <fullName evidence="4">Abhydrolase domain containing 12B</fullName>
    </submittedName>
</protein>
<accession>A0A7M4G3F1</accession>
<dbReference type="GO" id="GO:0005789">
    <property type="term" value="C:endoplasmic reticulum membrane"/>
    <property type="evidence" value="ECO:0007669"/>
    <property type="project" value="TreeGrafter"/>
</dbReference>
<evidence type="ECO:0000256" key="1">
    <source>
        <dbReference type="SAM" id="MobiDB-lite"/>
    </source>
</evidence>
<feature type="transmembrane region" description="Helical" evidence="2">
    <location>
        <begin position="78"/>
        <end position="100"/>
    </location>
</feature>
<dbReference type="OMA" id="NSRIVIW"/>
<keyword evidence="2" id="KW-0812">Transmembrane</keyword>
<keyword evidence="5" id="KW-1185">Reference proteome</keyword>
<dbReference type="GO" id="GO:0006660">
    <property type="term" value="P:phosphatidylserine catabolic process"/>
    <property type="evidence" value="ECO:0007669"/>
    <property type="project" value="TreeGrafter"/>
</dbReference>
<dbReference type="Pfam" id="PF00561">
    <property type="entry name" value="Abhydrolase_1"/>
    <property type="match status" value="1"/>
</dbReference>
<evidence type="ECO:0000313" key="4">
    <source>
        <dbReference type="Ensembl" id="ENSCPRP00005026908.1"/>
    </source>
</evidence>
<reference evidence="4" key="2">
    <citation type="submission" date="2025-09" db="UniProtKB">
        <authorList>
            <consortium name="Ensembl"/>
        </authorList>
    </citation>
    <scope>IDENTIFICATION</scope>
</reference>
<keyword evidence="2" id="KW-1133">Transmembrane helix</keyword>
<dbReference type="Gene3D" id="3.40.50.1820">
    <property type="entry name" value="alpha/beta hydrolase"/>
    <property type="match status" value="1"/>
</dbReference>
<evidence type="ECO:0000259" key="3">
    <source>
        <dbReference type="Pfam" id="PF00561"/>
    </source>
</evidence>
<feature type="region of interest" description="Disordered" evidence="1">
    <location>
        <begin position="458"/>
        <end position="486"/>
    </location>
</feature>
<evidence type="ECO:0000256" key="2">
    <source>
        <dbReference type="SAM" id="Phobius"/>
    </source>
</evidence>
<dbReference type="InterPro" id="IPR029058">
    <property type="entry name" value="AB_hydrolase_fold"/>
</dbReference>
<evidence type="ECO:0000313" key="5">
    <source>
        <dbReference type="Proteomes" id="UP000594220"/>
    </source>
</evidence>
<name>A0A7M4G3F1_CROPO</name>
<gene>
    <name evidence="4" type="primary">ABHD12B</name>
</gene>
<sequence>MHIVGRGAGGSQGAGKEDRQHQESRLDQPTRSKDGAGKPTGSPGDHKTRNRQAGPTMPGANLLDNRGWSAWLPCLKTALLHLFVIYASVPFLIRLFPMLLTKFVFLNMFKIPFFVDLSRPELLLNHTVNFYLTTEPEVTIGVWHSVPASRGVEAQGKDHSWYEEALGDDNPVILYLHGNGGTRAADHRVNLIKVMSAIGFHVLSLDYRGYGDSSGFPSEGGFTTDILYLYDWVKARSGKSRVFLWGHSLGTGIATNVARKLLEDRGTQVDGVILESPYTNIRDAAANIPVTKIYHKFPGFDYLILDTLALADLFFQSDENVKVLTSPILILHAEDDPIIPSHLGRKLFEIAISAYQDKNKVRFVAFPDKLGLAHDYISFHPDLPTVVKWDNMASREEQWCTQSFAASKSTATRHGTFFSGGQRHWGTAPRPSVRGETRQMLAGSSRLGVTIQRPTSITTVGNVPPSGKRLAPVSIRDKPAYRSTQD</sequence>
<keyword evidence="2" id="KW-0472">Membrane</keyword>
<dbReference type="GO" id="GO:0047372">
    <property type="term" value="F:monoacylglycerol lipase activity"/>
    <property type="evidence" value="ECO:0007669"/>
    <property type="project" value="TreeGrafter"/>
</dbReference>
<dbReference type="AlphaFoldDB" id="A0A7M4G3F1"/>
<feature type="compositionally biased region" description="Basic and acidic residues" evidence="1">
    <location>
        <begin position="15"/>
        <end position="36"/>
    </location>
</feature>
<dbReference type="PANTHER" id="PTHR12277:SF69">
    <property type="entry name" value="PROTEIN ABHD12B"/>
    <property type="match status" value="1"/>
</dbReference>